<evidence type="ECO:0000313" key="2">
    <source>
        <dbReference type="EMBL" id="CAA0843081.1"/>
    </source>
</evidence>
<accession>A0A9N7P5G4</accession>
<feature type="region of interest" description="Disordered" evidence="1">
    <location>
        <begin position="32"/>
        <end position="103"/>
    </location>
</feature>
<feature type="non-terminal residue" evidence="2">
    <location>
        <position position="406"/>
    </location>
</feature>
<sequence>PVPPVPTFAAAMQPPNVLKALEGVFAKALASQAPGGNTVAATKNPGNTLLQTPDKEAGEQKKKKPANSKTTAQSPNRYALERREKSARPVPTEQTGESQPDRSLQVIRRSSIANIVQGEDESLKDYITRFNDRVQNMEQCHLETLLVSVQAGLRLKTLFNWSLCQNKPTTYQEFFTKAQNYIIAEESSSIPVLDVASSKDENKEKSGKPGKSFAEVRAMRRQRAEELKESFQGIFSVGVAAVYEEIKTKGLLPDTKLMFTDKDKVDKSRYYTYHKAHGHNTDQCRNLIDAFLFDHPHSDALVITAPIMAIKIDRIMVNTGAYASILYYSTFKKMGIERKEVHPCREWIQEFNGQMTTPVGQVTLPIRFREKGQPTRMILETFKIVDCPSEYNVILGRTALYKLRGA</sequence>
<dbReference type="PANTHER" id="PTHR33240">
    <property type="entry name" value="OS08G0508500 PROTEIN"/>
    <property type="match status" value="1"/>
</dbReference>
<dbReference type="SUPFAM" id="SSF50630">
    <property type="entry name" value="Acid proteases"/>
    <property type="match status" value="1"/>
</dbReference>
<feature type="non-terminal residue" evidence="2">
    <location>
        <position position="1"/>
    </location>
</feature>
<dbReference type="Gene3D" id="2.40.70.10">
    <property type="entry name" value="Acid Proteases"/>
    <property type="match status" value="1"/>
</dbReference>
<evidence type="ECO:0000256" key="1">
    <source>
        <dbReference type="SAM" id="MobiDB-lite"/>
    </source>
</evidence>
<dbReference type="CDD" id="cd00303">
    <property type="entry name" value="retropepsin_like"/>
    <property type="match status" value="1"/>
</dbReference>
<proteinExistence type="predicted"/>
<dbReference type="Proteomes" id="UP001153555">
    <property type="component" value="Unassembled WGS sequence"/>
</dbReference>
<feature type="compositionally biased region" description="Polar residues" evidence="1">
    <location>
        <begin position="92"/>
        <end position="102"/>
    </location>
</feature>
<reference evidence="2" key="1">
    <citation type="submission" date="2019-12" db="EMBL/GenBank/DDBJ databases">
        <authorList>
            <person name="Scholes J."/>
        </authorList>
    </citation>
    <scope>NUCLEOTIDE SEQUENCE</scope>
</reference>
<comment type="caution">
    <text evidence="2">The sequence shown here is derived from an EMBL/GenBank/DDBJ whole genome shotgun (WGS) entry which is preliminary data.</text>
</comment>
<feature type="compositionally biased region" description="Polar residues" evidence="1">
    <location>
        <begin position="39"/>
        <end position="51"/>
    </location>
</feature>
<dbReference type="EMBL" id="CACSLK010034598">
    <property type="protein sequence ID" value="CAA0843081.1"/>
    <property type="molecule type" value="Genomic_DNA"/>
</dbReference>
<dbReference type="PANTHER" id="PTHR33240:SF15">
    <property type="entry name" value="GAG-PRO-LIKE PROTEIN"/>
    <property type="match status" value="1"/>
</dbReference>
<protein>
    <submittedName>
        <fullName evidence="2">Uncharacterized protein</fullName>
    </submittedName>
</protein>
<dbReference type="AlphaFoldDB" id="A0A9N7P5G4"/>
<keyword evidence="3" id="KW-1185">Reference proteome</keyword>
<gene>
    <name evidence="2" type="ORF">SHERM_08935</name>
</gene>
<feature type="compositionally biased region" description="Polar residues" evidence="1">
    <location>
        <begin position="67"/>
        <end position="76"/>
    </location>
</feature>
<evidence type="ECO:0000313" key="3">
    <source>
        <dbReference type="Proteomes" id="UP001153555"/>
    </source>
</evidence>
<organism evidence="2 3">
    <name type="scientific">Striga hermonthica</name>
    <name type="common">Purple witchweed</name>
    <name type="synonym">Buchnera hermonthica</name>
    <dbReference type="NCBI Taxonomy" id="68872"/>
    <lineage>
        <taxon>Eukaryota</taxon>
        <taxon>Viridiplantae</taxon>
        <taxon>Streptophyta</taxon>
        <taxon>Embryophyta</taxon>
        <taxon>Tracheophyta</taxon>
        <taxon>Spermatophyta</taxon>
        <taxon>Magnoliopsida</taxon>
        <taxon>eudicotyledons</taxon>
        <taxon>Gunneridae</taxon>
        <taxon>Pentapetalae</taxon>
        <taxon>asterids</taxon>
        <taxon>lamiids</taxon>
        <taxon>Lamiales</taxon>
        <taxon>Orobanchaceae</taxon>
        <taxon>Buchnereae</taxon>
        <taxon>Striga</taxon>
    </lineage>
</organism>
<dbReference type="InterPro" id="IPR021109">
    <property type="entry name" value="Peptidase_aspartic_dom_sf"/>
</dbReference>
<name>A0A9N7P5G4_STRHE</name>